<dbReference type="Proteomes" id="UP001054252">
    <property type="component" value="Unassembled WGS sequence"/>
</dbReference>
<proteinExistence type="predicted"/>
<dbReference type="EMBL" id="BPVZ01000323">
    <property type="protein sequence ID" value="GKV49864.1"/>
    <property type="molecule type" value="Genomic_DNA"/>
</dbReference>
<organism evidence="1 2">
    <name type="scientific">Rubroshorea leprosula</name>
    <dbReference type="NCBI Taxonomy" id="152421"/>
    <lineage>
        <taxon>Eukaryota</taxon>
        <taxon>Viridiplantae</taxon>
        <taxon>Streptophyta</taxon>
        <taxon>Embryophyta</taxon>
        <taxon>Tracheophyta</taxon>
        <taxon>Spermatophyta</taxon>
        <taxon>Magnoliopsida</taxon>
        <taxon>eudicotyledons</taxon>
        <taxon>Gunneridae</taxon>
        <taxon>Pentapetalae</taxon>
        <taxon>rosids</taxon>
        <taxon>malvids</taxon>
        <taxon>Malvales</taxon>
        <taxon>Dipterocarpaceae</taxon>
        <taxon>Rubroshorea</taxon>
    </lineage>
</organism>
<protein>
    <submittedName>
        <fullName evidence="1">Uncharacterized protein</fullName>
    </submittedName>
</protein>
<dbReference type="AlphaFoldDB" id="A0AAV5MK48"/>
<name>A0AAV5MK48_9ROSI</name>
<accession>A0AAV5MK48</accession>
<comment type="caution">
    <text evidence="1">The sequence shown here is derived from an EMBL/GenBank/DDBJ whole genome shotgun (WGS) entry which is preliminary data.</text>
</comment>
<gene>
    <name evidence="1" type="ORF">SLEP1_g56590</name>
</gene>
<keyword evidence="2" id="KW-1185">Reference proteome</keyword>
<evidence type="ECO:0000313" key="2">
    <source>
        <dbReference type="Proteomes" id="UP001054252"/>
    </source>
</evidence>
<sequence>MCTGALFSFRVTNSWAENDDPYYSPEIFCDCLGMLRQKWPSIEGIFTIQCNDDDPTKA</sequence>
<evidence type="ECO:0000313" key="1">
    <source>
        <dbReference type="EMBL" id="GKV49864.1"/>
    </source>
</evidence>
<reference evidence="1 2" key="1">
    <citation type="journal article" date="2021" name="Commun. Biol.">
        <title>The genome of Shorea leprosula (Dipterocarpaceae) highlights the ecological relevance of drought in aseasonal tropical rainforests.</title>
        <authorList>
            <person name="Ng K.K.S."/>
            <person name="Kobayashi M.J."/>
            <person name="Fawcett J.A."/>
            <person name="Hatakeyama M."/>
            <person name="Paape T."/>
            <person name="Ng C.H."/>
            <person name="Ang C.C."/>
            <person name="Tnah L.H."/>
            <person name="Lee C.T."/>
            <person name="Nishiyama T."/>
            <person name="Sese J."/>
            <person name="O'Brien M.J."/>
            <person name="Copetti D."/>
            <person name="Mohd Noor M.I."/>
            <person name="Ong R.C."/>
            <person name="Putra M."/>
            <person name="Sireger I.Z."/>
            <person name="Indrioko S."/>
            <person name="Kosugi Y."/>
            <person name="Izuno A."/>
            <person name="Isagi Y."/>
            <person name="Lee S.L."/>
            <person name="Shimizu K.K."/>
        </authorList>
    </citation>
    <scope>NUCLEOTIDE SEQUENCE [LARGE SCALE GENOMIC DNA]</scope>
    <source>
        <strain evidence="1">214</strain>
    </source>
</reference>